<feature type="region of interest" description="Disordered" evidence="1">
    <location>
        <begin position="64"/>
        <end position="179"/>
    </location>
</feature>
<feature type="compositionally biased region" description="Polar residues" evidence="1">
    <location>
        <begin position="119"/>
        <end position="132"/>
    </location>
</feature>
<dbReference type="InterPro" id="IPR002586">
    <property type="entry name" value="CobQ/CobB/MinD/ParA_Nub-bd_dom"/>
</dbReference>
<keyword evidence="4" id="KW-1185">Reference proteome</keyword>
<dbReference type="EMBL" id="BAAAQA010000001">
    <property type="protein sequence ID" value="GAA2107809.1"/>
    <property type="molecule type" value="Genomic_DNA"/>
</dbReference>
<sequence>MQIVSISSLKGGVGKSSVTLGLASAALEAGIPTLVIDLDPHADASTALGVRAQPSQDIGSILRKPKKGAVSKITVPSSWTKHPITPETSTPAIASTAQASDSGHGPVGDDAPTGGASVGSASVVTNADTPTSGAPGRDHSNKSSGATTEGTEQATTPQNSPVRPVLDVAPGSASSSHLDRSTFKVKDLKRLETILQGVDKYELVLIDCPPSLTALTRMAWAASHKVLSVAEPSLFSVAGTKRTMTAIAQFDVSKLWAVPAAGVIINRAREDFSEHSHRIAELHELFGDLVVQPTIPDAPVMQQIQGAAWPVHKWPGEQATDLAARFSTILNGLLT</sequence>
<feature type="domain" description="CobQ/CobB/MinD/ParA nucleotide binding" evidence="2">
    <location>
        <begin position="5"/>
        <end position="297"/>
    </location>
</feature>
<dbReference type="InterPro" id="IPR050678">
    <property type="entry name" value="DNA_Partitioning_ATPase"/>
</dbReference>
<evidence type="ECO:0000313" key="3">
    <source>
        <dbReference type="EMBL" id="GAA2107809.1"/>
    </source>
</evidence>
<dbReference type="SUPFAM" id="SSF52540">
    <property type="entry name" value="P-loop containing nucleoside triphosphate hydrolases"/>
    <property type="match status" value="1"/>
</dbReference>
<dbReference type="CDD" id="cd02042">
    <property type="entry name" value="ParAB_family"/>
    <property type="match status" value="1"/>
</dbReference>
<evidence type="ECO:0000256" key="1">
    <source>
        <dbReference type="SAM" id="MobiDB-lite"/>
    </source>
</evidence>
<proteinExistence type="predicted"/>
<reference evidence="4" key="1">
    <citation type="journal article" date="2019" name="Int. J. Syst. Evol. Microbiol.">
        <title>The Global Catalogue of Microorganisms (GCM) 10K type strain sequencing project: providing services to taxonomists for standard genome sequencing and annotation.</title>
        <authorList>
            <consortium name="The Broad Institute Genomics Platform"/>
            <consortium name="The Broad Institute Genome Sequencing Center for Infectious Disease"/>
            <person name="Wu L."/>
            <person name="Ma J."/>
        </authorList>
    </citation>
    <scope>NUCLEOTIDE SEQUENCE [LARGE SCALE GENOMIC DNA]</scope>
    <source>
        <strain evidence="4">JCM 15914</strain>
    </source>
</reference>
<comment type="caution">
    <text evidence="3">The sequence shown here is derived from an EMBL/GenBank/DDBJ whole genome shotgun (WGS) entry which is preliminary data.</text>
</comment>
<evidence type="ECO:0000313" key="4">
    <source>
        <dbReference type="Proteomes" id="UP001500166"/>
    </source>
</evidence>
<dbReference type="Proteomes" id="UP001500166">
    <property type="component" value="Unassembled WGS sequence"/>
</dbReference>
<feature type="compositionally biased region" description="Polar residues" evidence="1">
    <location>
        <begin position="74"/>
        <end position="101"/>
    </location>
</feature>
<dbReference type="Pfam" id="PF01656">
    <property type="entry name" value="CbiA"/>
    <property type="match status" value="1"/>
</dbReference>
<name>A0ABP5IYF8_9MICC</name>
<organism evidence="3 4">
    <name type="scientific">Kocuria atrinae</name>
    <dbReference type="NCBI Taxonomy" id="592377"/>
    <lineage>
        <taxon>Bacteria</taxon>
        <taxon>Bacillati</taxon>
        <taxon>Actinomycetota</taxon>
        <taxon>Actinomycetes</taxon>
        <taxon>Micrococcales</taxon>
        <taxon>Micrococcaceae</taxon>
        <taxon>Kocuria</taxon>
    </lineage>
</organism>
<dbReference type="Gene3D" id="3.40.50.300">
    <property type="entry name" value="P-loop containing nucleotide triphosphate hydrolases"/>
    <property type="match status" value="2"/>
</dbReference>
<dbReference type="InterPro" id="IPR027417">
    <property type="entry name" value="P-loop_NTPase"/>
</dbReference>
<dbReference type="PANTHER" id="PTHR13696">
    <property type="entry name" value="P-LOOP CONTAINING NUCLEOSIDE TRIPHOSPHATE HYDROLASE"/>
    <property type="match status" value="1"/>
</dbReference>
<dbReference type="PANTHER" id="PTHR13696:SF52">
    <property type="entry name" value="PARA FAMILY PROTEIN CT_582"/>
    <property type="match status" value="1"/>
</dbReference>
<feature type="compositionally biased region" description="Low complexity" evidence="1">
    <location>
        <begin position="145"/>
        <end position="158"/>
    </location>
</feature>
<protein>
    <recommendedName>
        <fullName evidence="2">CobQ/CobB/MinD/ParA nucleotide binding domain-containing protein</fullName>
    </recommendedName>
</protein>
<evidence type="ECO:0000259" key="2">
    <source>
        <dbReference type="Pfam" id="PF01656"/>
    </source>
</evidence>
<gene>
    <name evidence="3" type="ORF">GCM10009824_00560</name>
</gene>
<accession>A0ABP5IYF8</accession>